<evidence type="ECO:0000256" key="1">
    <source>
        <dbReference type="ARBA" id="ARBA00022737"/>
    </source>
</evidence>
<dbReference type="InterPro" id="IPR032171">
    <property type="entry name" value="COR-A"/>
</dbReference>
<dbReference type="Proteomes" id="UP000838412">
    <property type="component" value="Unassembled WGS sequence"/>
</dbReference>
<sequence>MLKAGITEDDLGTAKYPRLSFWDFGGQATYYGTHHCFITYQGVYIIVMSLLQNLSDPVPHQDKRASLDNLTTGGDYLDHWLNSVRSHTLQNTGRPPAIIVLTHKDKVSKTYIRKYKKRVRDHIKGKAVEKMVMPDIFAVDNTANDSTVRNIRNYIRQVAGGLPHMGKEIPISWLHLNSRLKIKKNKDDQFCKFNEILELARDPDINITDRHTLAMVLTFLNDRGDIIFFDEPSLRDDVTLQPQVMIDVFKTIITVPEYQQDRQTDPEVRKMWERLEQVGVLSDRLLTKIWEKKDRQQNKPFLLRHKSFLKALMEKFYLICNATPVGDASDEAQQEEIYFVPALLSCERDNAKLYPDNMHVCPQALYFVFSEKFLPSGMFCRLQALCVRRFGLQDSRVYAGCARFPTDYDEQSFVLTKVNHILKVELLSSSDVFTEGLRVRKFLSSALFEIKEKWIPCIQYT</sequence>
<dbReference type="OrthoDB" id="5962960at2759"/>
<dbReference type="Gene3D" id="1.10.10.10">
    <property type="entry name" value="Winged helix-like DNA-binding domain superfamily/Winged helix DNA-binding domain"/>
    <property type="match status" value="1"/>
</dbReference>
<dbReference type="InterPro" id="IPR036388">
    <property type="entry name" value="WH-like_DNA-bd_sf"/>
</dbReference>
<name>A0A8S4MP16_BRALA</name>
<feature type="domain" description="COR" evidence="2">
    <location>
        <begin position="170"/>
        <end position="344"/>
    </location>
</feature>
<dbReference type="Gene3D" id="3.30.70.1390">
    <property type="entry name" value="ROC domain from the Parkinson's disease-associated leucine-rich repeat kinase 2"/>
    <property type="match status" value="1"/>
</dbReference>
<accession>A0A8S4MP16</accession>
<comment type="caution">
    <text evidence="3">The sequence shown here is derived from an EMBL/GenBank/DDBJ whole genome shotgun (WGS) entry which is preliminary data.</text>
</comment>
<evidence type="ECO:0000259" key="2">
    <source>
        <dbReference type="Pfam" id="PF16095"/>
    </source>
</evidence>
<keyword evidence="4" id="KW-1185">Reference proteome</keyword>
<proteinExistence type="predicted"/>
<dbReference type="Pfam" id="PF16095">
    <property type="entry name" value="COR-A"/>
    <property type="match status" value="1"/>
</dbReference>
<keyword evidence="1" id="KW-0677">Repeat</keyword>
<reference evidence="3" key="1">
    <citation type="submission" date="2022-01" db="EMBL/GenBank/DDBJ databases">
        <authorList>
            <person name="Braso-Vives M."/>
        </authorList>
    </citation>
    <scope>NUCLEOTIDE SEQUENCE</scope>
</reference>
<feature type="non-terminal residue" evidence="3">
    <location>
        <position position="1"/>
    </location>
</feature>
<organism evidence="3 4">
    <name type="scientific">Branchiostoma lanceolatum</name>
    <name type="common">Common lancelet</name>
    <name type="synonym">Amphioxus lanceolatum</name>
    <dbReference type="NCBI Taxonomy" id="7740"/>
    <lineage>
        <taxon>Eukaryota</taxon>
        <taxon>Metazoa</taxon>
        <taxon>Chordata</taxon>
        <taxon>Cephalochordata</taxon>
        <taxon>Leptocardii</taxon>
        <taxon>Amphioxiformes</taxon>
        <taxon>Branchiostomatidae</taxon>
        <taxon>Branchiostoma</taxon>
    </lineage>
</organism>
<dbReference type="Gene3D" id="3.40.50.300">
    <property type="entry name" value="P-loop containing nucleotide triphosphate hydrolases"/>
    <property type="match status" value="1"/>
</dbReference>
<dbReference type="PANTHER" id="PTHR14389">
    <property type="entry name" value="SI:CH1073-475A24.1"/>
    <property type="match status" value="1"/>
</dbReference>
<dbReference type="PANTHER" id="PTHR14389:SF3">
    <property type="entry name" value="PROTEIN FAM111A-LIKE"/>
    <property type="match status" value="1"/>
</dbReference>
<dbReference type="FunFam" id="1.10.10.10:FF:000983">
    <property type="entry name" value="Uncharacterized protein"/>
    <property type="match status" value="1"/>
</dbReference>
<gene>
    <name evidence="3" type="primary">Hypp9650</name>
    <name evidence="3" type="ORF">BLAG_LOCUS26250</name>
</gene>
<protein>
    <submittedName>
        <fullName evidence="3">Hypp9650 protein</fullName>
    </submittedName>
</protein>
<dbReference type="EMBL" id="CAKMNS010000338">
    <property type="protein sequence ID" value="CAH1277478.1"/>
    <property type="molecule type" value="Genomic_DNA"/>
</dbReference>
<evidence type="ECO:0000313" key="4">
    <source>
        <dbReference type="Proteomes" id="UP000838412"/>
    </source>
</evidence>
<evidence type="ECO:0000313" key="3">
    <source>
        <dbReference type="EMBL" id="CAH1277478.1"/>
    </source>
</evidence>
<dbReference type="InterPro" id="IPR027417">
    <property type="entry name" value="P-loop_NTPase"/>
</dbReference>
<dbReference type="SUPFAM" id="SSF52540">
    <property type="entry name" value="P-loop containing nucleoside triphosphate hydrolases"/>
    <property type="match status" value="1"/>
</dbReference>
<dbReference type="AlphaFoldDB" id="A0A8S4MP16"/>